<feature type="transmembrane region" description="Helical" evidence="1">
    <location>
        <begin position="206"/>
        <end position="224"/>
    </location>
</feature>
<keyword evidence="4" id="KW-1185">Reference proteome</keyword>
<accession>A0A7X0JWM5</accession>
<reference evidence="3 4" key="1">
    <citation type="submission" date="2020-08" db="EMBL/GenBank/DDBJ databases">
        <title>Genomic Encyclopedia of Type Strains, Phase IV (KMG-IV): sequencing the most valuable type-strain genomes for metagenomic binning, comparative biology and taxonomic classification.</title>
        <authorList>
            <person name="Goeker M."/>
        </authorList>
    </citation>
    <scope>NUCLEOTIDE SEQUENCE [LARGE SCALE GENOMIC DNA]</scope>
    <source>
        <strain evidence="3 4">DSM 22368</strain>
    </source>
</reference>
<dbReference type="InterPro" id="IPR037185">
    <property type="entry name" value="EmrE-like"/>
</dbReference>
<feature type="transmembrane region" description="Helical" evidence="1">
    <location>
        <begin position="145"/>
        <end position="164"/>
    </location>
</feature>
<proteinExistence type="predicted"/>
<feature type="transmembrane region" description="Helical" evidence="1">
    <location>
        <begin position="231"/>
        <end position="252"/>
    </location>
</feature>
<feature type="transmembrane region" description="Helical" evidence="1">
    <location>
        <begin position="258"/>
        <end position="277"/>
    </location>
</feature>
<dbReference type="SUPFAM" id="SSF103481">
    <property type="entry name" value="Multidrug resistance efflux transporter EmrE"/>
    <property type="match status" value="2"/>
</dbReference>
<dbReference type="EMBL" id="JACHHT010000003">
    <property type="protein sequence ID" value="MBB6523073.1"/>
    <property type="molecule type" value="Genomic_DNA"/>
</dbReference>
<evidence type="ECO:0000256" key="1">
    <source>
        <dbReference type="SAM" id="Phobius"/>
    </source>
</evidence>
<feature type="transmembrane region" description="Helical" evidence="1">
    <location>
        <begin position="63"/>
        <end position="82"/>
    </location>
</feature>
<keyword evidence="1" id="KW-0812">Transmembrane</keyword>
<dbReference type="Pfam" id="PF00892">
    <property type="entry name" value="EamA"/>
    <property type="match status" value="2"/>
</dbReference>
<comment type="caution">
    <text evidence="3">The sequence shown here is derived from an EMBL/GenBank/DDBJ whole genome shotgun (WGS) entry which is preliminary data.</text>
</comment>
<dbReference type="InterPro" id="IPR000620">
    <property type="entry name" value="EamA_dom"/>
</dbReference>
<dbReference type="GO" id="GO:0016020">
    <property type="term" value="C:membrane"/>
    <property type="evidence" value="ECO:0007669"/>
    <property type="project" value="InterPro"/>
</dbReference>
<dbReference type="AlphaFoldDB" id="A0A7X0JWM5"/>
<keyword evidence="1" id="KW-1133">Transmembrane helix</keyword>
<name>A0A7X0JWM5_9GAMM</name>
<feature type="transmembrane region" description="Helical" evidence="1">
    <location>
        <begin position="120"/>
        <end position="139"/>
    </location>
</feature>
<feature type="domain" description="EamA" evidence="2">
    <location>
        <begin position="145"/>
        <end position="270"/>
    </location>
</feature>
<sequence>MPIRLILIALLAVTSMSMVPVLVKSTSANEISIGIFRLGIALLLISPFVFYRQLLLKLNKTQWLGLFWIGLCFGVHWLTYFYSIKAAGAALAAIAVSTYGVHLLLLNVVFKQYQIRVSEWLAIAVCIGGCIIVAPPLNWQESSTPGLIVGLISGLLYGAMPLLHQRVNEIPTLTRTWGQFAFALLVFLFFVRDFEPPETMLDVNKLLALGVICTVLAHGLWVKASTELPALFTAMIYYLYVPLAMISSYFVLNEDISLEMVLGASLIISANLTLALLQWRRQRKSQA</sequence>
<feature type="domain" description="EamA" evidence="2">
    <location>
        <begin position="6"/>
        <end position="133"/>
    </location>
</feature>
<dbReference type="InParanoid" id="A0A7X0JWM5"/>
<protein>
    <submittedName>
        <fullName evidence="3">Drug/metabolite transporter (DMT)-like permease</fullName>
    </submittedName>
</protein>
<keyword evidence="1" id="KW-0472">Membrane</keyword>
<gene>
    <name evidence="3" type="ORF">HNR48_003375</name>
</gene>
<evidence type="ECO:0000313" key="3">
    <source>
        <dbReference type="EMBL" id="MBB6523073.1"/>
    </source>
</evidence>
<dbReference type="PANTHER" id="PTHR22911">
    <property type="entry name" value="ACYL-MALONYL CONDENSING ENZYME-RELATED"/>
    <property type="match status" value="1"/>
</dbReference>
<feature type="transmembrane region" description="Helical" evidence="1">
    <location>
        <begin position="176"/>
        <end position="194"/>
    </location>
</feature>
<dbReference type="RefSeq" id="WP_166843873.1">
    <property type="nucleotide sequence ID" value="NZ_JAAONY010000003.1"/>
</dbReference>
<evidence type="ECO:0000313" key="4">
    <source>
        <dbReference type="Proteomes" id="UP000528457"/>
    </source>
</evidence>
<feature type="transmembrane region" description="Helical" evidence="1">
    <location>
        <begin position="88"/>
        <end position="108"/>
    </location>
</feature>
<organism evidence="3 4">
    <name type="scientific">Pseudoteredinibacter isoporae</name>
    <dbReference type="NCBI Taxonomy" id="570281"/>
    <lineage>
        <taxon>Bacteria</taxon>
        <taxon>Pseudomonadati</taxon>
        <taxon>Pseudomonadota</taxon>
        <taxon>Gammaproteobacteria</taxon>
        <taxon>Cellvibrionales</taxon>
        <taxon>Cellvibrionaceae</taxon>
        <taxon>Pseudoteredinibacter</taxon>
    </lineage>
</organism>
<dbReference type="Proteomes" id="UP000528457">
    <property type="component" value="Unassembled WGS sequence"/>
</dbReference>
<feature type="transmembrane region" description="Helical" evidence="1">
    <location>
        <begin position="33"/>
        <end position="51"/>
    </location>
</feature>
<evidence type="ECO:0000259" key="2">
    <source>
        <dbReference type="Pfam" id="PF00892"/>
    </source>
</evidence>